<dbReference type="AlphaFoldDB" id="A0A4U0R6V7"/>
<feature type="transmembrane region" description="Helical" evidence="1">
    <location>
        <begin position="176"/>
        <end position="196"/>
    </location>
</feature>
<name>A0A4U0R6V7_9RHOB</name>
<feature type="transmembrane region" description="Helical" evidence="1">
    <location>
        <begin position="228"/>
        <end position="247"/>
    </location>
</feature>
<dbReference type="RefSeq" id="WP_136886936.1">
    <property type="nucleotide sequence ID" value="NZ_SUNI01000016.1"/>
</dbReference>
<evidence type="ECO:0000256" key="1">
    <source>
        <dbReference type="SAM" id="Phobius"/>
    </source>
</evidence>
<feature type="transmembrane region" description="Helical" evidence="1">
    <location>
        <begin position="123"/>
        <end position="140"/>
    </location>
</feature>
<reference evidence="2 3" key="1">
    <citation type="submission" date="2019-04" db="EMBL/GenBank/DDBJ databases">
        <authorList>
            <person name="Li J."/>
        </authorList>
    </citation>
    <scope>NUCLEOTIDE SEQUENCE [LARGE SCALE GENOMIC DNA]</scope>
    <source>
        <strain evidence="2 3">KCTC 42687</strain>
    </source>
</reference>
<organism evidence="2 3">
    <name type="scientific">Paracoccus gahaiensis</name>
    <dbReference type="NCBI Taxonomy" id="1706839"/>
    <lineage>
        <taxon>Bacteria</taxon>
        <taxon>Pseudomonadati</taxon>
        <taxon>Pseudomonadota</taxon>
        <taxon>Alphaproteobacteria</taxon>
        <taxon>Rhodobacterales</taxon>
        <taxon>Paracoccaceae</taxon>
        <taxon>Paracoccus</taxon>
    </lineage>
</organism>
<evidence type="ECO:0000313" key="3">
    <source>
        <dbReference type="Proteomes" id="UP000309747"/>
    </source>
</evidence>
<gene>
    <name evidence="2" type="ORF">FA743_15135</name>
</gene>
<comment type="caution">
    <text evidence="2">The sequence shown here is derived from an EMBL/GenBank/DDBJ whole genome shotgun (WGS) entry which is preliminary data.</text>
</comment>
<protein>
    <submittedName>
        <fullName evidence="2">Uncharacterized protein</fullName>
    </submittedName>
</protein>
<dbReference type="EMBL" id="SUNI01000016">
    <property type="protein sequence ID" value="TJZ90476.1"/>
    <property type="molecule type" value="Genomic_DNA"/>
</dbReference>
<feature type="transmembrane region" description="Helical" evidence="1">
    <location>
        <begin position="152"/>
        <end position="170"/>
    </location>
</feature>
<dbReference type="PROSITE" id="PS51257">
    <property type="entry name" value="PROKAR_LIPOPROTEIN"/>
    <property type="match status" value="1"/>
</dbReference>
<evidence type="ECO:0000313" key="2">
    <source>
        <dbReference type="EMBL" id="TJZ90476.1"/>
    </source>
</evidence>
<keyword evidence="1" id="KW-0472">Membrane</keyword>
<dbReference type="Proteomes" id="UP000309747">
    <property type="component" value="Unassembled WGS sequence"/>
</dbReference>
<accession>A0A4U0R6V7</accession>
<keyword evidence="1" id="KW-1133">Transmembrane helix</keyword>
<keyword evidence="3" id="KW-1185">Reference proteome</keyword>
<feature type="transmembrane region" description="Helical" evidence="1">
    <location>
        <begin position="65"/>
        <end position="87"/>
    </location>
</feature>
<keyword evidence="1" id="KW-0812">Transmembrane</keyword>
<feature type="transmembrane region" description="Helical" evidence="1">
    <location>
        <begin position="203"/>
        <end position="222"/>
    </location>
</feature>
<sequence>MTRLGTLLQISASAIFVTAGLVYACCAPDPLSARADHLIGPDLPHGWPSVVLSIPQIYLNPGNPLMWALLVSVWMMVLLDAVGQWLDPSDEPLSRAGRPRVWPLTTTAMLCAAAWPLMLDQPLLLTVATAVSALCATVAARRAAGRHRPAVGFFAGWATAMTSAALAGLISDRFGLPLQAISALAILPGAAVGMAAQIWIGPSIGYSAALIWAFCALTVTTMGSDPMIALAAILGISAMAAVLVRAAS</sequence>
<dbReference type="OrthoDB" id="7771791at2"/>
<proteinExistence type="predicted"/>